<feature type="domain" description="Glycosyl-hydrolase 97 C-terminal oligomerisation" evidence="9">
    <location>
        <begin position="573"/>
        <end position="663"/>
    </location>
</feature>
<comment type="cofactor">
    <cofactor evidence="1">
        <name>Ca(2+)</name>
        <dbReference type="ChEBI" id="CHEBI:29108"/>
    </cofactor>
</comment>
<comment type="caution">
    <text evidence="10">The sequence shown here is derived from an EMBL/GenBank/DDBJ whole genome shotgun (WGS) entry which is preliminary data.</text>
</comment>
<dbReference type="Pfam" id="PF10566">
    <property type="entry name" value="Glyco_hydro_97"/>
    <property type="match status" value="1"/>
</dbReference>
<evidence type="ECO:0000256" key="1">
    <source>
        <dbReference type="ARBA" id="ARBA00001913"/>
    </source>
</evidence>
<keyword evidence="4" id="KW-0106">Calcium</keyword>
<proteinExistence type="predicted"/>
<keyword evidence="11" id="KW-1185">Reference proteome</keyword>
<dbReference type="InterPro" id="IPR017853">
    <property type="entry name" value="GH"/>
</dbReference>
<accession>A0A7K0KB67</accession>
<dbReference type="EMBL" id="VUNG01000001">
    <property type="protein sequence ID" value="MST83156.1"/>
    <property type="molecule type" value="Genomic_DNA"/>
</dbReference>
<dbReference type="Gene3D" id="2.60.40.1180">
    <property type="entry name" value="Golgi alpha-mannosidase II"/>
    <property type="match status" value="1"/>
</dbReference>
<keyword evidence="6" id="KW-0732">Signal</keyword>
<dbReference type="GO" id="GO:0030246">
    <property type="term" value="F:carbohydrate binding"/>
    <property type="evidence" value="ECO:0007669"/>
    <property type="project" value="InterPro"/>
</dbReference>
<evidence type="ECO:0000313" key="11">
    <source>
        <dbReference type="Proteomes" id="UP000438914"/>
    </source>
</evidence>
<dbReference type="AlphaFoldDB" id="A0A7K0KB67"/>
<feature type="domain" description="Glycosyl-hydrolase 97 N-terminal" evidence="8">
    <location>
        <begin position="24"/>
        <end position="304"/>
    </location>
</feature>
<dbReference type="InterPro" id="IPR013780">
    <property type="entry name" value="Glyco_hydro_b"/>
</dbReference>
<name>A0A7K0KB67_9BACT</name>
<dbReference type="GO" id="GO:0016798">
    <property type="term" value="F:hydrolase activity, acting on glycosyl bonds"/>
    <property type="evidence" value="ECO:0007669"/>
    <property type="project" value="UniProtKB-KW"/>
</dbReference>
<feature type="signal peptide" evidence="6">
    <location>
        <begin position="1"/>
        <end position="19"/>
    </location>
</feature>
<evidence type="ECO:0000256" key="4">
    <source>
        <dbReference type="ARBA" id="ARBA00022837"/>
    </source>
</evidence>
<evidence type="ECO:0000256" key="6">
    <source>
        <dbReference type="SAM" id="SignalP"/>
    </source>
</evidence>
<evidence type="ECO:0000256" key="3">
    <source>
        <dbReference type="ARBA" id="ARBA00022801"/>
    </source>
</evidence>
<reference evidence="10 11" key="1">
    <citation type="submission" date="2019-08" db="EMBL/GenBank/DDBJ databases">
        <title>In-depth cultivation of the pig gut microbiome towards novel bacterial diversity and tailored functional studies.</title>
        <authorList>
            <person name="Wylensek D."/>
            <person name="Hitch T.C.A."/>
            <person name="Clavel T."/>
        </authorList>
    </citation>
    <scope>NUCLEOTIDE SEQUENCE [LARGE SCALE GENOMIC DNA]</scope>
    <source>
        <strain evidence="10 11">LKV-178-WT-2A</strain>
    </source>
</reference>
<sequence>MFKTALFAMALAVALPAIAKDKTIASPNGQLVVTLSDTDGKPTYTVTLNGKEVLCPSRLGFVADFGDLTHGMTLSGSRDYPMEKHYDMTRTKRAHVDFKANATDVTFANAEGQHFVVTFVVDDNNIALRYAIPRQKNDNPKCAVIRSEATSFRFPDGTTTFLCPQITPMTGWERTKPSYEEEYTADAPMAAKSQFGVGYTFPCLFHEQLSGNGNAKKTGQSKANYWVLVSETGVDGSYCGSRLSDYDPQTGYTVAYPQPGENNGNGSAAPGIALPGTTPWRTITVGQTLAPIVETTIPFDVVEPKYKTKYDYKPGRYTWSWLVWQDNSINYADQVQFIDLAAKYGYEYVLVDNWWDKNIGRKGIKKLAAYAKEKGVRLMLWYNSNGYWSDAPQTPRGIMNDAIARKHEMAWMERIGIAGIKVDFFGGDKQQTMQLYEDILSDAKDHHLAVIFHGCTIPRGWERMYPNYIASEAALASENVFFTEYHAKKEGFEMTMHPFSRNAIGSFDWGGVIMNRYLSRDNRSRHPRYTSNVFELATAITNQTSVNCVEVTPQSDSTVNAVERTFLKDIPTTWRETKFIDGYPTRYAVIARQDAVSGKWFVGGLNGLSKPLQLTLSLPMLAGQQVTLLTDGKNREAVEKTVKVGKEGKLKVSFQPMGGIVIRQK</sequence>
<dbReference type="InterPro" id="IPR052720">
    <property type="entry name" value="Glycosyl_hydrolase_97"/>
</dbReference>
<evidence type="ECO:0000313" key="10">
    <source>
        <dbReference type="EMBL" id="MST83156.1"/>
    </source>
</evidence>
<evidence type="ECO:0000259" key="7">
    <source>
        <dbReference type="Pfam" id="PF10566"/>
    </source>
</evidence>
<dbReference type="Pfam" id="PF14508">
    <property type="entry name" value="GH97_N"/>
    <property type="match status" value="1"/>
</dbReference>
<feature type="domain" description="Glycosyl-hydrolase 97 catalytic" evidence="7">
    <location>
        <begin position="321"/>
        <end position="474"/>
    </location>
</feature>
<dbReference type="Gene3D" id="3.20.20.70">
    <property type="entry name" value="Aldolase class I"/>
    <property type="match status" value="1"/>
</dbReference>
<dbReference type="InterPro" id="IPR029486">
    <property type="entry name" value="GH97_N"/>
</dbReference>
<protein>
    <submittedName>
        <fullName evidence="10">Glycoside hydrolase family 97 protein</fullName>
    </submittedName>
</protein>
<dbReference type="Gene3D" id="2.70.98.10">
    <property type="match status" value="1"/>
</dbReference>
<dbReference type="Pfam" id="PF14509">
    <property type="entry name" value="GH97_C"/>
    <property type="match status" value="1"/>
</dbReference>
<dbReference type="Proteomes" id="UP000438914">
    <property type="component" value="Unassembled WGS sequence"/>
</dbReference>
<evidence type="ECO:0000259" key="9">
    <source>
        <dbReference type="Pfam" id="PF14509"/>
    </source>
</evidence>
<dbReference type="InterPro" id="IPR013785">
    <property type="entry name" value="Aldolase_TIM"/>
</dbReference>
<keyword evidence="3 10" id="KW-0378">Hydrolase</keyword>
<organism evidence="10 11">
    <name type="scientific">Hallella mizrahii</name>
    <dbReference type="NCBI Taxonomy" id="2606637"/>
    <lineage>
        <taxon>Bacteria</taxon>
        <taxon>Pseudomonadati</taxon>
        <taxon>Bacteroidota</taxon>
        <taxon>Bacteroidia</taxon>
        <taxon>Bacteroidales</taxon>
        <taxon>Prevotellaceae</taxon>
        <taxon>Hallella</taxon>
    </lineage>
</organism>
<keyword evidence="5" id="KW-0326">Glycosidase</keyword>
<dbReference type="PANTHER" id="PTHR35803:SF2">
    <property type="entry name" value="RETAINING ALPHA-GALACTOSIDASE"/>
    <property type="match status" value="1"/>
</dbReference>
<dbReference type="SUPFAM" id="SSF51445">
    <property type="entry name" value="(Trans)glycosidases"/>
    <property type="match status" value="1"/>
</dbReference>
<dbReference type="InterPro" id="IPR014718">
    <property type="entry name" value="GH-type_carb-bd"/>
</dbReference>
<gene>
    <name evidence="10" type="ORF">FYJ73_00380</name>
</gene>
<dbReference type="InterPro" id="IPR029483">
    <property type="entry name" value="GH97_C"/>
</dbReference>
<dbReference type="InterPro" id="IPR019563">
    <property type="entry name" value="GH97_catalytic"/>
</dbReference>
<evidence type="ECO:0000259" key="8">
    <source>
        <dbReference type="Pfam" id="PF14508"/>
    </source>
</evidence>
<evidence type="ECO:0000256" key="2">
    <source>
        <dbReference type="ARBA" id="ARBA00011245"/>
    </source>
</evidence>
<dbReference type="PANTHER" id="PTHR35803">
    <property type="entry name" value="GLUCAN 1,4-ALPHA-GLUCOSIDASE SUSB-RELATED"/>
    <property type="match status" value="1"/>
</dbReference>
<feature type="chain" id="PRO_5029658535" evidence="6">
    <location>
        <begin position="20"/>
        <end position="665"/>
    </location>
</feature>
<comment type="subunit">
    <text evidence="2">Monomer.</text>
</comment>
<evidence type="ECO:0000256" key="5">
    <source>
        <dbReference type="ARBA" id="ARBA00023295"/>
    </source>
</evidence>